<dbReference type="EMBL" id="BX294137">
    <property type="protein sequence ID" value="CAD72889.1"/>
    <property type="molecule type" value="Genomic_DNA"/>
</dbReference>
<dbReference type="PATRIC" id="fig|243090.15.peg.1339"/>
<evidence type="ECO:0000313" key="1">
    <source>
        <dbReference type="EMBL" id="CAD72889.1"/>
    </source>
</evidence>
<dbReference type="STRING" id="243090.RB2900"/>
<proteinExistence type="predicted"/>
<sequence length="90" mass="9957">MGMTVALVTTAVAIGPDQCLVLSMTQENHPRGEETAKGDAISIHRLEGNTIDRTTATSDNRLFGQFIWAAFNRLCRDRIRVQKISIDKPS</sequence>
<dbReference type="KEGG" id="rba:RB2900"/>
<accession>Q7UV38</accession>
<name>Q7UV38_RHOBA</name>
<dbReference type="EnsemblBacteria" id="CAD72889">
    <property type="protein sequence ID" value="CAD72889"/>
    <property type="gene ID" value="RB2900"/>
</dbReference>
<protein>
    <submittedName>
        <fullName evidence="1">Uncharacterized protein</fullName>
    </submittedName>
</protein>
<reference evidence="1 2" key="1">
    <citation type="journal article" date="2003" name="Proc. Natl. Acad. Sci. U.S.A.">
        <title>Complete genome sequence of the marine planctomycete Pirellula sp. strain 1.</title>
        <authorList>
            <person name="Gloeckner F.O."/>
            <person name="Kube M."/>
            <person name="Bauer M."/>
            <person name="Teeling H."/>
            <person name="Lombardot T."/>
            <person name="Ludwig W."/>
            <person name="Gade D."/>
            <person name="Beck A."/>
            <person name="Borzym K."/>
            <person name="Heitmann K."/>
            <person name="Rabus R."/>
            <person name="Schlesner H."/>
            <person name="Amann R."/>
            <person name="Reinhardt R."/>
        </authorList>
    </citation>
    <scope>NUCLEOTIDE SEQUENCE [LARGE SCALE GENOMIC DNA]</scope>
    <source>
        <strain evidence="2">DSM 10527 / NCIMB 13988 / SH1</strain>
    </source>
</reference>
<dbReference type="Proteomes" id="UP000001025">
    <property type="component" value="Chromosome"/>
</dbReference>
<keyword evidence="2" id="KW-1185">Reference proteome</keyword>
<organism evidence="1 2">
    <name type="scientific">Rhodopirellula baltica (strain DSM 10527 / NCIMB 13988 / SH1)</name>
    <dbReference type="NCBI Taxonomy" id="243090"/>
    <lineage>
        <taxon>Bacteria</taxon>
        <taxon>Pseudomonadati</taxon>
        <taxon>Planctomycetota</taxon>
        <taxon>Planctomycetia</taxon>
        <taxon>Pirellulales</taxon>
        <taxon>Pirellulaceae</taxon>
        <taxon>Rhodopirellula</taxon>
    </lineage>
</organism>
<evidence type="ECO:0000313" key="2">
    <source>
        <dbReference type="Proteomes" id="UP000001025"/>
    </source>
</evidence>
<gene>
    <name evidence="1" type="ordered locus">RB2900</name>
</gene>
<dbReference type="HOGENOM" id="CLU_2438746_0_0_0"/>
<dbReference type="InParanoid" id="Q7UV38"/>
<dbReference type="AlphaFoldDB" id="Q7UV38"/>